<feature type="compositionally biased region" description="Pro residues" evidence="1">
    <location>
        <begin position="27"/>
        <end position="43"/>
    </location>
</feature>
<evidence type="ECO:0000313" key="2">
    <source>
        <dbReference type="EMBL" id="VAW43022.1"/>
    </source>
</evidence>
<dbReference type="EMBL" id="UOEU01001001">
    <property type="protein sequence ID" value="VAW43022.1"/>
    <property type="molecule type" value="Genomic_DNA"/>
</dbReference>
<reference evidence="2" key="1">
    <citation type="submission" date="2018-06" db="EMBL/GenBank/DDBJ databases">
        <authorList>
            <person name="Zhirakovskaya E."/>
        </authorList>
    </citation>
    <scope>NUCLEOTIDE SEQUENCE</scope>
</reference>
<feature type="compositionally biased region" description="Low complexity" evidence="1">
    <location>
        <begin position="44"/>
        <end position="61"/>
    </location>
</feature>
<dbReference type="AlphaFoldDB" id="A0A3B0VVA0"/>
<evidence type="ECO:0000256" key="1">
    <source>
        <dbReference type="SAM" id="MobiDB-lite"/>
    </source>
</evidence>
<proteinExistence type="predicted"/>
<dbReference type="Gene3D" id="2.40.360.20">
    <property type="match status" value="1"/>
</dbReference>
<feature type="region of interest" description="Disordered" evidence="1">
    <location>
        <begin position="25"/>
        <end position="92"/>
    </location>
</feature>
<organism evidence="2">
    <name type="scientific">hydrothermal vent metagenome</name>
    <dbReference type="NCBI Taxonomy" id="652676"/>
    <lineage>
        <taxon>unclassified sequences</taxon>
        <taxon>metagenomes</taxon>
        <taxon>ecological metagenomes</taxon>
    </lineage>
</organism>
<dbReference type="PROSITE" id="PS51257">
    <property type="entry name" value="PROKAR_LIPOPROTEIN"/>
    <property type="match status" value="1"/>
</dbReference>
<sequence length="301" mass="31957">MKKYLVVSVFLLLFLVACGGEEATVVPEPPTEPPPTETSPPPTVTSLPPTAMPEPTETAVPVLEPTETAVSEPTEEAVAEGDASLGSRQSACDNPWLPIREGATWTYEGSESGLVWTVTDVEGDMENATAQMQVDVADVVLNYMWECTPEGMASFDFATLAIPVEGLNLTVEAESMSGQFLLPAEQMTVGTTWEFVVTMNITGALVDGTAINGTMVHTQAVQVVNADSVTIDDRTVDGLRIQRDSTIEMNVSAAGISMPLPPSTMSQTHTMAYGIGITEMVTTTSFSGTADVLTLAFWSVP</sequence>
<accession>A0A3B0VVA0</accession>
<protein>
    <submittedName>
        <fullName evidence="2">Uncharacterized protein</fullName>
    </submittedName>
</protein>
<gene>
    <name evidence="2" type="ORF">MNBD_CHLOROFLEXI01-1633</name>
</gene>
<name>A0A3B0VVA0_9ZZZZ</name>